<dbReference type="OrthoDB" id="654178at2"/>
<gene>
    <name evidence="3" type="ORF">C8N47_10457</name>
</gene>
<dbReference type="Proteomes" id="UP000243525">
    <property type="component" value="Unassembled WGS sequence"/>
</dbReference>
<organism evidence="3 4">
    <name type="scientific">Mangrovibacterium marinum</name>
    <dbReference type="NCBI Taxonomy" id="1639118"/>
    <lineage>
        <taxon>Bacteria</taxon>
        <taxon>Pseudomonadati</taxon>
        <taxon>Bacteroidota</taxon>
        <taxon>Bacteroidia</taxon>
        <taxon>Marinilabiliales</taxon>
        <taxon>Prolixibacteraceae</taxon>
        <taxon>Mangrovibacterium</taxon>
    </lineage>
</organism>
<accession>A0A2T5C411</accession>
<keyword evidence="1" id="KW-0732">Signal</keyword>
<feature type="chain" id="PRO_5015598611" evidence="1">
    <location>
        <begin position="20"/>
        <end position="243"/>
    </location>
</feature>
<dbReference type="EMBL" id="QAAD01000004">
    <property type="protein sequence ID" value="PTN09512.1"/>
    <property type="molecule type" value="Genomic_DNA"/>
</dbReference>
<feature type="signal peptide" evidence="1">
    <location>
        <begin position="1"/>
        <end position="19"/>
    </location>
</feature>
<dbReference type="AlphaFoldDB" id="A0A2T5C411"/>
<reference evidence="3 4" key="1">
    <citation type="submission" date="2018-04" db="EMBL/GenBank/DDBJ databases">
        <title>Genomic Encyclopedia of Archaeal and Bacterial Type Strains, Phase II (KMG-II): from individual species to whole genera.</title>
        <authorList>
            <person name="Goeker M."/>
        </authorList>
    </citation>
    <scope>NUCLEOTIDE SEQUENCE [LARGE SCALE GENOMIC DNA]</scope>
    <source>
        <strain evidence="3 4">DSM 28823</strain>
    </source>
</reference>
<protein>
    <submittedName>
        <fullName evidence="3">Outer membrane protein with beta-barrel domain</fullName>
    </submittedName>
</protein>
<comment type="caution">
    <text evidence="3">The sequence shown here is derived from an EMBL/GenBank/DDBJ whole genome shotgun (WGS) entry which is preliminary data.</text>
</comment>
<evidence type="ECO:0000259" key="2">
    <source>
        <dbReference type="Pfam" id="PF19573"/>
    </source>
</evidence>
<dbReference type="Pfam" id="PF19573">
    <property type="entry name" value="DUF6089"/>
    <property type="match status" value="1"/>
</dbReference>
<feature type="domain" description="DUF6089" evidence="2">
    <location>
        <begin position="2"/>
        <end position="233"/>
    </location>
</feature>
<keyword evidence="4" id="KW-1185">Reference proteome</keyword>
<evidence type="ECO:0000313" key="3">
    <source>
        <dbReference type="EMBL" id="PTN09512.1"/>
    </source>
</evidence>
<sequence>MKRLFLVVLGLILIQFAQAQQQTADIGLWGGLGTYSGDMTYVKTSSSLGPAAGIFLRYNFNPRYSIRGTVMLERMKAEGEYESSAWAFSKTVTDVSAMFEFNFFKYIIGSSKHSITTYLIGGLGVSMYPYQFDADSLNAVGAYVDPAADDKNVAALNIPFGFGVKFNIGERWSVGLESQFRKYFDDRMDNLDDPKAFVDPTTNVLTEYRSTLHNNDWTYHLGVHVCYRFYQGGKKCPAYDNIN</sequence>
<dbReference type="SUPFAM" id="SSF56925">
    <property type="entry name" value="OMPA-like"/>
    <property type="match status" value="1"/>
</dbReference>
<proteinExistence type="predicted"/>
<dbReference type="Gene3D" id="2.40.160.20">
    <property type="match status" value="1"/>
</dbReference>
<dbReference type="InterPro" id="IPR045743">
    <property type="entry name" value="DUF6089"/>
</dbReference>
<name>A0A2T5C411_9BACT</name>
<dbReference type="RefSeq" id="WP_107821421.1">
    <property type="nucleotide sequence ID" value="NZ_OY782574.1"/>
</dbReference>
<evidence type="ECO:0000313" key="4">
    <source>
        <dbReference type="Proteomes" id="UP000243525"/>
    </source>
</evidence>
<evidence type="ECO:0000256" key="1">
    <source>
        <dbReference type="SAM" id="SignalP"/>
    </source>
</evidence>
<dbReference type="InterPro" id="IPR011250">
    <property type="entry name" value="OMP/PagP_B-barrel"/>
</dbReference>